<keyword evidence="2" id="KW-0732">Signal</keyword>
<accession>A0A2G8KZA0</accession>
<dbReference type="Proteomes" id="UP000230750">
    <property type="component" value="Unassembled WGS sequence"/>
</dbReference>
<dbReference type="InterPro" id="IPR050541">
    <property type="entry name" value="LRR_TM_domain-containing"/>
</dbReference>
<dbReference type="OrthoDB" id="10027416at2759"/>
<evidence type="ECO:0000313" key="5">
    <source>
        <dbReference type="Proteomes" id="UP000230750"/>
    </source>
</evidence>
<dbReference type="InterPro" id="IPR001611">
    <property type="entry name" value="Leu-rich_rpt"/>
</dbReference>
<dbReference type="PROSITE" id="PS51450">
    <property type="entry name" value="LRR"/>
    <property type="match status" value="2"/>
</dbReference>
<dbReference type="Pfam" id="PF00560">
    <property type="entry name" value="LRR_1"/>
    <property type="match status" value="1"/>
</dbReference>
<dbReference type="InterPro" id="IPR032675">
    <property type="entry name" value="LRR_dom_sf"/>
</dbReference>
<dbReference type="STRING" id="307972.A0A2G8KZA0"/>
<gene>
    <name evidence="4" type="ORF">BSL78_09746</name>
</gene>
<keyword evidence="1" id="KW-0433">Leucine-rich repeat</keyword>
<dbReference type="EMBL" id="MRZV01000291">
    <property type="protein sequence ID" value="PIK53329.1"/>
    <property type="molecule type" value="Genomic_DNA"/>
</dbReference>
<sequence length="190" mass="21614">MPSRLRNFAELRVLDLSYNKLQVLPNNFFTEDNKLEIFNLSNNYLHQVGSGAFNGLQHLMVLDLERNELKTIPEDVFLPLTNVISSQGEICLSRNRWKCGCTLWGFMAWFLDHQNTVSWNSTNDEETVCRTPEGLSNRRLHSLSLSELGNCFPTTSVANPTSTTQNDITTTLSITTENIYTRKNPGPLPF</sequence>
<dbReference type="Pfam" id="PF13855">
    <property type="entry name" value="LRR_8"/>
    <property type="match status" value="1"/>
</dbReference>
<dbReference type="SUPFAM" id="SSF52058">
    <property type="entry name" value="L domain-like"/>
    <property type="match status" value="1"/>
</dbReference>
<keyword evidence="3" id="KW-0677">Repeat</keyword>
<evidence type="ECO:0000313" key="4">
    <source>
        <dbReference type="EMBL" id="PIK53329.1"/>
    </source>
</evidence>
<comment type="caution">
    <text evidence="4">The sequence shown here is derived from an EMBL/GenBank/DDBJ whole genome shotgun (WGS) entry which is preliminary data.</text>
</comment>
<proteinExistence type="predicted"/>
<dbReference type="PANTHER" id="PTHR24369">
    <property type="entry name" value="ANTIGEN BSP, PUTATIVE-RELATED"/>
    <property type="match status" value="1"/>
</dbReference>
<dbReference type="PRINTS" id="PR00019">
    <property type="entry name" value="LEURICHRPT"/>
</dbReference>
<evidence type="ECO:0000256" key="2">
    <source>
        <dbReference type="ARBA" id="ARBA00022729"/>
    </source>
</evidence>
<dbReference type="SMART" id="SM00369">
    <property type="entry name" value="LRR_TYP"/>
    <property type="match status" value="3"/>
</dbReference>
<dbReference type="InterPro" id="IPR003591">
    <property type="entry name" value="Leu-rich_rpt_typical-subtyp"/>
</dbReference>
<evidence type="ECO:0000256" key="3">
    <source>
        <dbReference type="ARBA" id="ARBA00022737"/>
    </source>
</evidence>
<organism evidence="4 5">
    <name type="scientific">Stichopus japonicus</name>
    <name type="common">Sea cucumber</name>
    <dbReference type="NCBI Taxonomy" id="307972"/>
    <lineage>
        <taxon>Eukaryota</taxon>
        <taxon>Metazoa</taxon>
        <taxon>Echinodermata</taxon>
        <taxon>Eleutherozoa</taxon>
        <taxon>Echinozoa</taxon>
        <taxon>Holothuroidea</taxon>
        <taxon>Aspidochirotacea</taxon>
        <taxon>Aspidochirotida</taxon>
        <taxon>Stichopodidae</taxon>
        <taxon>Apostichopus</taxon>
    </lineage>
</organism>
<keyword evidence="5" id="KW-1185">Reference proteome</keyword>
<dbReference type="AlphaFoldDB" id="A0A2G8KZA0"/>
<protein>
    <submittedName>
        <fullName evidence="4">Putative platelet glycoprotein V</fullName>
    </submittedName>
</protein>
<name>A0A2G8KZA0_STIJA</name>
<evidence type="ECO:0000256" key="1">
    <source>
        <dbReference type="ARBA" id="ARBA00022614"/>
    </source>
</evidence>
<dbReference type="Gene3D" id="3.80.10.10">
    <property type="entry name" value="Ribonuclease Inhibitor"/>
    <property type="match status" value="1"/>
</dbReference>
<dbReference type="PANTHER" id="PTHR24369:SF210">
    <property type="entry name" value="CHAOPTIN-RELATED"/>
    <property type="match status" value="1"/>
</dbReference>
<dbReference type="GO" id="GO:0005886">
    <property type="term" value="C:plasma membrane"/>
    <property type="evidence" value="ECO:0007669"/>
    <property type="project" value="TreeGrafter"/>
</dbReference>
<reference evidence="4 5" key="1">
    <citation type="journal article" date="2017" name="PLoS Biol.">
        <title>The sea cucumber genome provides insights into morphological evolution and visceral regeneration.</title>
        <authorList>
            <person name="Zhang X."/>
            <person name="Sun L."/>
            <person name="Yuan J."/>
            <person name="Sun Y."/>
            <person name="Gao Y."/>
            <person name="Zhang L."/>
            <person name="Li S."/>
            <person name="Dai H."/>
            <person name="Hamel J.F."/>
            <person name="Liu C."/>
            <person name="Yu Y."/>
            <person name="Liu S."/>
            <person name="Lin W."/>
            <person name="Guo K."/>
            <person name="Jin S."/>
            <person name="Xu P."/>
            <person name="Storey K.B."/>
            <person name="Huan P."/>
            <person name="Zhang T."/>
            <person name="Zhou Y."/>
            <person name="Zhang J."/>
            <person name="Lin C."/>
            <person name="Li X."/>
            <person name="Xing L."/>
            <person name="Huo D."/>
            <person name="Sun M."/>
            <person name="Wang L."/>
            <person name="Mercier A."/>
            <person name="Li F."/>
            <person name="Yang H."/>
            <person name="Xiang J."/>
        </authorList>
    </citation>
    <scope>NUCLEOTIDE SEQUENCE [LARGE SCALE GENOMIC DNA]</scope>
    <source>
        <strain evidence="4">Shaxun</strain>
        <tissue evidence="4">Muscle</tissue>
    </source>
</reference>